<dbReference type="InterPro" id="IPR036236">
    <property type="entry name" value="Znf_C2H2_sf"/>
</dbReference>
<dbReference type="PANTHER" id="PTHR16515:SF49">
    <property type="entry name" value="GASTRULA ZINC FINGER PROTEIN XLCGF49.1-LIKE-RELATED"/>
    <property type="match status" value="1"/>
</dbReference>
<dbReference type="GO" id="GO:0005634">
    <property type="term" value="C:nucleus"/>
    <property type="evidence" value="ECO:0007669"/>
    <property type="project" value="UniProtKB-SubCell"/>
</dbReference>
<reference evidence="10 11" key="1">
    <citation type="submission" date="2017-04" db="EMBL/GenBank/DDBJ databases">
        <title>Draft genome of the yeast Clavispora lusitaniae type strain CBS 6936.</title>
        <authorList>
            <person name="Durrens P."/>
            <person name="Klopp C."/>
            <person name="Biteau N."/>
            <person name="Fitton-Ouhabi V."/>
            <person name="Dementhon K."/>
            <person name="Accoceberry I."/>
            <person name="Sherman D.J."/>
            <person name="Noel T."/>
        </authorList>
    </citation>
    <scope>NUCLEOTIDE SEQUENCE [LARGE SCALE GENOMIC DNA]</scope>
    <source>
        <strain evidence="10 11">CBS 6936</strain>
    </source>
</reference>
<keyword evidence="3" id="KW-0677">Repeat</keyword>
<evidence type="ECO:0000256" key="6">
    <source>
        <dbReference type="ARBA" id="ARBA00023242"/>
    </source>
</evidence>
<evidence type="ECO:0000259" key="9">
    <source>
        <dbReference type="PROSITE" id="PS50157"/>
    </source>
</evidence>
<sequence length="558" mass="61567">MEKYLMSSPTQLSLPMDDDKNDFGSPVYDDLDFAADLPEFYYDHTLSLDPSPARAERSPARFHSKHFSVDGQKHFDNNDSNNDADKYKYDADKYKYEAKPERVADQLSAPFALNSGSRFNFSHSRNVSLDDSSYRRQNALYSHRPSASISADPPSGLFPHSHSAATLHSTSSVPALSSSASNASLLDSPYSAATPARRRKSASISSLTTSLSPARVGKTPLKSHRRTRSRIDHASPGETPLATPARAPPQFFTPAPPIEDQDDDACKQLRRARTASNVDLLSPALVGRSSALKSYPASIDLAAITHSPRAEPSVFHYDRENPYRDPYPYEPIPESRSTEDARLELTSQLNSQLTQLTQLNSLNSQALNSQALNSQALNSQALNSSRYEAMDSRLHDSRPTEPRFDRLDSRPEYPPSRSLSSVPSTSSVHSVGSHPSGLASLPSGSASSASVSAAVYPSASQIHQTAATEEIAKFAESILNSDTKRPIVVQHDADTDPRKKHKCPLCLARFQRPEHVKRHLKSHSTEKPFQCDMPDCGRRFNRKDNLKAHLKKIHGKHT</sequence>
<dbReference type="KEGG" id="clus:A9F13_04g01793"/>
<comment type="caution">
    <text evidence="10">The sequence shown here is derived from an EMBL/GenBank/DDBJ whole genome shotgun (WGS) entry which is preliminary data.</text>
</comment>
<evidence type="ECO:0000256" key="3">
    <source>
        <dbReference type="ARBA" id="ARBA00022737"/>
    </source>
</evidence>
<feature type="domain" description="C2H2-type" evidence="9">
    <location>
        <begin position="529"/>
        <end position="558"/>
    </location>
</feature>
<protein>
    <recommendedName>
        <fullName evidence="9">C2H2-type domain-containing protein</fullName>
    </recommendedName>
</protein>
<dbReference type="InterPro" id="IPR013087">
    <property type="entry name" value="Znf_C2H2_type"/>
</dbReference>
<name>A0AA91T313_CLALS</name>
<feature type="domain" description="C2H2-type" evidence="9">
    <location>
        <begin position="501"/>
        <end position="528"/>
    </location>
</feature>
<evidence type="ECO:0000313" key="11">
    <source>
        <dbReference type="Proteomes" id="UP000195602"/>
    </source>
</evidence>
<feature type="compositionally biased region" description="Low complexity" evidence="8">
    <location>
        <begin position="415"/>
        <end position="444"/>
    </location>
</feature>
<feature type="compositionally biased region" description="Basic and acidic residues" evidence="8">
    <location>
        <begin position="389"/>
        <end position="411"/>
    </location>
</feature>
<dbReference type="Proteomes" id="UP000195602">
    <property type="component" value="Unassembled WGS sequence"/>
</dbReference>
<feature type="region of interest" description="Disordered" evidence="8">
    <location>
        <begin position="144"/>
        <end position="163"/>
    </location>
</feature>
<dbReference type="FunFam" id="3.30.160.60:FF:000100">
    <property type="entry name" value="Zinc finger 45-like"/>
    <property type="match status" value="1"/>
</dbReference>
<dbReference type="PROSITE" id="PS50157">
    <property type="entry name" value="ZINC_FINGER_C2H2_2"/>
    <property type="match status" value="2"/>
</dbReference>
<keyword evidence="6" id="KW-0539">Nucleus</keyword>
<evidence type="ECO:0000256" key="8">
    <source>
        <dbReference type="SAM" id="MobiDB-lite"/>
    </source>
</evidence>
<evidence type="ECO:0000256" key="4">
    <source>
        <dbReference type="ARBA" id="ARBA00022771"/>
    </source>
</evidence>
<dbReference type="EMBL" id="LYUB02000004">
    <property type="protein sequence ID" value="OVF09692.1"/>
    <property type="molecule type" value="Genomic_DNA"/>
</dbReference>
<feature type="region of interest" description="Disordered" evidence="8">
    <location>
        <begin position="1"/>
        <end position="21"/>
    </location>
</feature>
<dbReference type="OMA" id="LLSMSKW"/>
<evidence type="ECO:0000256" key="2">
    <source>
        <dbReference type="ARBA" id="ARBA00022723"/>
    </source>
</evidence>
<accession>A0AA91T313</accession>
<proteinExistence type="predicted"/>
<feature type="compositionally biased region" description="Low complexity" evidence="8">
    <location>
        <begin position="174"/>
        <end position="188"/>
    </location>
</feature>
<dbReference type="Pfam" id="PF00096">
    <property type="entry name" value="zf-C2H2"/>
    <property type="match status" value="1"/>
</dbReference>
<evidence type="ECO:0000256" key="1">
    <source>
        <dbReference type="ARBA" id="ARBA00004123"/>
    </source>
</evidence>
<keyword evidence="5" id="KW-0862">Zinc</keyword>
<feature type="region of interest" description="Disordered" evidence="8">
    <location>
        <begin position="174"/>
        <end position="262"/>
    </location>
</feature>
<evidence type="ECO:0000256" key="7">
    <source>
        <dbReference type="PROSITE-ProRule" id="PRU00042"/>
    </source>
</evidence>
<evidence type="ECO:0000313" key="10">
    <source>
        <dbReference type="EMBL" id="OVF09692.1"/>
    </source>
</evidence>
<feature type="compositionally biased region" description="Basic and acidic residues" evidence="8">
    <location>
        <begin position="67"/>
        <end position="84"/>
    </location>
</feature>
<dbReference type="AlphaFoldDB" id="A0AA91T313"/>
<dbReference type="InterPro" id="IPR050331">
    <property type="entry name" value="Zinc_finger"/>
</dbReference>
<comment type="subcellular location">
    <subcellularLocation>
        <location evidence="1">Nucleus</location>
    </subcellularLocation>
</comment>
<feature type="region of interest" description="Disordered" evidence="8">
    <location>
        <begin position="316"/>
        <end position="339"/>
    </location>
</feature>
<dbReference type="Gene3D" id="3.30.160.60">
    <property type="entry name" value="Classic Zinc Finger"/>
    <property type="match status" value="2"/>
</dbReference>
<dbReference type="PANTHER" id="PTHR16515">
    <property type="entry name" value="PR DOMAIN ZINC FINGER PROTEIN"/>
    <property type="match status" value="1"/>
</dbReference>
<feature type="region of interest" description="Disordered" evidence="8">
    <location>
        <begin position="389"/>
        <end position="444"/>
    </location>
</feature>
<dbReference type="SMART" id="SM00355">
    <property type="entry name" value="ZnF_C2H2"/>
    <property type="match status" value="2"/>
</dbReference>
<organism evidence="10 11">
    <name type="scientific">Clavispora lusitaniae</name>
    <name type="common">Candida lusitaniae</name>
    <dbReference type="NCBI Taxonomy" id="36911"/>
    <lineage>
        <taxon>Eukaryota</taxon>
        <taxon>Fungi</taxon>
        <taxon>Dikarya</taxon>
        <taxon>Ascomycota</taxon>
        <taxon>Saccharomycotina</taxon>
        <taxon>Pichiomycetes</taxon>
        <taxon>Metschnikowiaceae</taxon>
        <taxon>Clavispora</taxon>
    </lineage>
</organism>
<dbReference type="PROSITE" id="PS00028">
    <property type="entry name" value="ZINC_FINGER_C2H2_1"/>
    <property type="match status" value="2"/>
</dbReference>
<keyword evidence="2" id="KW-0479">Metal-binding</keyword>
<keyword evidence="4 7" id="KW-0863">Zinc-finger</keyword>
<dbReference type="SUPFAM" id="SSF57667">
    <property type="entry name" value="beta-beta-alpha zinc fingers"/>
    <property type="match status" value="1"/>
</dbReference>
<dbReference type="GO" id="GO:0008270">
    <property type="term" value="F:zinc ion binding"/>
    <property type="evidence" value="ECO:0007669"/>
    <property type="project" value="UniProtKB-KW"/>
</dbReference>
<feature type="compositionally biased region" description="Low complexity" evidence="8">
    <location>
        <begin position="202"/>
        <end position="212"/>
    </location>
</feature>
<evidence type="ECO:0000256" key="5">
    <source>
        <dbReference type="ARBA" id="ARBA00022833"/>
    </source>
</evidence>
<feature type="region of interest" description="Disordered" evidence="8">
    <location>
        <begin position="50"/>
        <end position="84"/>
    </location>
</feature>
<gene>
    <name evidence="10" type="ORF">A9F13_04g01793</name>
</gene>
<dbReference type="GO" id="GO:0010468">
    <property type="term" value="P:regulation of gene expression"/>
    <property type="evidence" value="ECO:0007669"/>
    <property type="project" value="TreeGrafter"/>
</dbReference>